<dbReference type="EMBL" id="MOBJ01000034">
    <property type="protein sequence ID" value="RON01790.1"/>
    <property type="molecule type" value="Genomic_DNA"/>
</dbReference>
<reference evidence="1 2" key="1">
    <citation type="submission" date="2016-10" db="EMBL/GenBank/DDBJ databases">
        <title>Comparative genome analysis of multiple Pseudomonas spp. focuses on biocontrol and plant growth promoting traits.</title>
        <authorList>
            <person name="Tao X.-Y."/>
            <person name="Taylor C.G."/>
        </authorList>
    </citation>
    <scope>NUCLEOTIDE SEQUENCE [LARGE SCALE GENOMIC DNA]</scope>
    <source>
        <strain evidence="1 2">48H11</strain>
    </source>
</reference>
<proteinExistence type="predicted"/>
<organism evidence="1 2">
    <name type="scientific">Pseudomonas brassicacearum</name>
    <dbReference type="NCBI Taxonomy" id="930166"/>
    <lineage>
        <taxon>Bacteria</taxon>
        <taxon>Pseudomonadati</taxon>
        <taxon>Pseudomonadota</taxon>
        <taxon>Gammaproteobacteria</taxon>
        <taxon>Pseudomonadales</taxon>
        <taxon>Pseudomonadaceae</taxon>
        <taxon>Pseudomonas</taxon>
    </lineage>
</organism>
<accession>A0A423GVX0</accession>
<dbReference type="AlphaFoldDB" id="A0A423GVX0"/>
<comment type="caution">
    <text evidence="1">The sequence shown here is derived from an EMBL/GenBank/DDBJ whole genome shotgun (WGS) entry which is preliminary data.</text>
</comment>
<sequence>MRYQLMTSGVFRLADSVFIPEDPANRDWIVYQEWLSHGGESLPMNANPGQEEAERAWRDSELFLTDGLVARHRDELEAGVATTLSAAEYESLQTYRRDLRNWPATEAFPELTGRPVLLAPVSVMAAPVRKTRVRKSVKPVDASITQ</sequence>
<evidence type="ECO:0000313" key="1">
    <source>
        <dbReference type="EMBL" id="RON01790.1"/>
    </source>
</evidence>
<dbReference type="RefSeq" id="WP_185015474.1">
    <property type="nucleotide sequence ID" value="NZ_MOBJ01000034.1"/>
</dbReference>
<gene>
    <name evidence="1" type="ORF">BK659_25090</name>
</gene>
<protein>
    <recommendedName>
        <fullName evidence="3">Phage tail protein</fullName>
    </recommendedName>
</protein>
<evidence type="ECO:0000313" key="2">
    <source>
        <dbReference type="Proteomes" id="UP000286071"/>
    </source>
</evidence>
<name>A0A423GVX0_9PSED</name>
<dbReference type="Proteomes" id="UP000286071">
    <property type="component" value="Unassembled WGS sequence"/>
</dbReference>
<evidence type="ECO:0008006" key="3">
    <source>
        <dbReference type="Google" id="ProtNLM"/>
    </source>
</evidence>